<evidence type="ECO:0000313" key="2">
    <source>
        <dbReference type="EMBL" id="KAI1611773.1"/>
    </source>
</evidence>
<feature type="transmembrane region" description="Helical" evidence="1">
    <location>
        <begin position="88"/>
        <end position="107"/>
    </location>
</feature>
<feature type="transmembrane region" description="Helical" evidence="1">
    <location>
        <begin position="152"/>
        <end position="172"/>
    </location>
</feature>
<dbReference type="EMBL" id="MU404355">
    <property type="protein sequence ID" value="KAI1611773.1"/>
    <property type="molecule type" value="Genomic_DNA"/>
</dbReference>
<dbReference type="AlphaFoldDB" id="A0AAN6DTD6"/>
<accession>A0AAN6DTD6</accession>
<feature type="transmembrane region" description="Helical" evidence="1">
    <location>
        <begin position="205"/>
        <end position="224"/>
    </location>
</feature>
<feature type="transmembrane region" description="Helical" evidence="1">
    <location>
        <begin position="271"/>
        <end position="289"/>
    </location>
</feature>
<evidence type="ECO:0008006" key="4">
    <source>
        <dbReference type="Google" id="ProtNLM"/>
    </source>
</evidence>
<feature type="transmembrane region" description="Helical" evidence="1">
    <location>
        <begin position="22"/>
        <end position="43"/>
    </location>
</feature>
<comment type="caution">
    <text evidence="2">The sequence shown here is derived from an EMBL/GenBank/DDBJ whole genome shotgun (WGS) entry which is preliminary data.</text>
</comment>
<organism evidence="2 3">
    <name type="scientific">Exophiala viscosa</name>
    <dbReference type="NCBI Taxonomy" id="2486360"/>
    <lineage>
        <taxon>Eukaryota</taxon>
        <taxon>Fungi</taxon>
        <taxon>Dikarya</taxon>
        <taxon>Ascomycota</taxon>
        <taxon>Pezizomycotina</taxon>
        <taxon>Eurotiomycetes</taxon>
        <taxon>Chaetothyriomycetidae</taxon>
        <taxon>Chaetothyriales</taxon>
        <taxon>Herpotrichiellaceae</taxon>
        <taxon>Exophiala</taxon>
    </lineage>
</organism>
<sequence length="572" mass="65115">MGLNAKGRNWGQLINWDDLGKFYAAFIIAWTVLLYAGAVCLVWNRRLAFIKIRNLPLAIAAVSFLHVYLVKIFLAYTTNGHFLCSAEFWIMSIYLPFGIALFQANLIRLKSISDQQRQLLAKPPSTFHKLNPSVWGHARAQWQSLRDVQKSYLLVGYGMLIQLVITAVLYATTPTLQNDYTSYGPVTHDKGQALCRKSPQWIPSAFWQLAWAWLYGPYILFSVRNIHDTHYWRLQVIVSVISGLSGTPLWLAAVFSTAFVHINPWFVPPMWLAPGIIVMQFTTIFFPVYEIYQSRSLMRTTLAILEAWEDKKNAAESERYLTSSSSSHSLGTNVSSSKASSRLHRELCSMSSLEKALAVNPDPLLHFAATKDFTAENILFLVQVSRWRQAFQAAPCLGGAITDVARSHFFESALQIYMDRVCERTTKFPINIEWQIRRNLDNVFASAIPANVHRHNSDFASFESAAIQPVHDQDDTADMLPMTLSQEVPRQGATTRMALHSYMFPVEKAEHKFEPHPAVAPLGISRAMIRDDFSEDVFNAAEKSIKYLVLTNTWQKFVKYREEKSSWSSFEC</sequence>
<keyword evidence="1" id="KW-0472">Membrane</keyword>
<evidence type="ECO:0000313" key="3">
    <source>
        <dbReference type="Proteomes" id="UP001203852"/>
    </source>
</evidence>
<protein>
    <recommendedName>
        <fullName evidence="4">RGS domain-containing protein</fullName>
    </recommendedName>
</protein>
<evidence type="ECO:0000256" key="1">
    <source>
        <dbReference type="SAM" id="Phobius"/>
    </source>
</evidence>
<proteinExistence type="predicted"/>
<feature type="transmembrane region" description="Helical" evidence="1">
    <location>
        <begin position="55"/>
        <end position="76"/>
    </location>
</feature>
<keyword evidence="1" id="KW-0812">Transmembrane</keyword>
<keyword evidence="3" id="KW-1185">Reference proteome</keyword>
<keyword evidence="1" id="KW-1133">Transmembrane helix</keyword>
<name>A0AAN6DTD6_9EURO</name>
<reference evidence="2" key="1">
    <citation type="journal article" date="2022" name="bioRxiv">
        <title>Deciphering the potential niche of two novel black yeast fungi from a biological soil crust based on their genomes, phenotypes, and melanin regulation.</title>
        <authorList>
            <consortium name="DOE Joint Genome Institute"/>
            <person name="Carr E.C."/>
            <person name="Barton Q."/>
            <person name="Grambo S."/>
            <person name="Sullivan M."/>
            <person name="Renfro C.M."/>
            <person name="Kuo A."/>
            <person name="Pangilinan J."/>
            <person name="Lipzen A."/>
            <person name="Keymanesh K."/>
            <person name="Savage E."/>
            <person name="Barry K."/>
            <person name="Grigoriev I.V."/>
            <person name="Riekhof W.R."/>
            <person name="Harris S.S."/>
        </authorList>
    </citation>
    <scope>NUCLEOTIDE SEQUENCE</scope>
    <source>
        <strain evidence="2">JF 03-4F</strain>
    </source>
</reference>
<dbReference type="Proteomes" id="UP001203852">
    <property type="component" value="Unassembled WGS sequence"/>
</dbReference>
<gene>
    <name evidence="2" type="ORF">EDD36DRAFT_475506</name>
</gene>
<feature type="transmembrane region" description="Helical" evidence="1">
    <location>
        <begin position="236"/>
        <end position="259"/>
    </location>
</feature>